<evidence type="ECO:0000256" key="1">
    <source>
        <dbReference type="ARBA" id="ARBA00004196"/>
    </source>
</evidence>
<dbReference type="PANTHER" id="PTHR46847:SF1">
    <property type="entry name" value="D-ALLOSE-BINDING PERIPLASMIC PROTEIN-RELATED"/>
    <property type="match status" value="1"/>
</dbReference>
<comment type="caution">
    <text evidence="6">The sequence shown here is derived from an EMBL/GenBank/DDBJ whole genome shotgun (WGS) entry which is preliminary data.</text>
</comment>
<accession>A0ABQ5LQT9</accession>
<dbReference type="Gene3D" id="3.40.50.2300">
    <property type="match status" value="2"/>
</dbReference>
<evidence type="ECO:0000313" key="6">
    <source>
        <dbReference type="EMBL" id="GKY87377.1"/>
    </source>
</evidence>
<dbReference type="Pfam" id="PF13407">
    <property type="entry name" value="Peripla_BP_4"/>
    <property type="match status" value="1"/>
</dbReference>
<evidence type="ECO:0000256" key="3">
    <source>
        <dbReference type="ARBA" id="ARBA00022729"/>
    </source>
</evidence>
<keyword evidence="3 4" id="KW-0732">Signal</keyword>
<dbReference type="InterPro" id="IPR025997">
    <property type="entry name" value="SBP_2_dom"/>
</dbReference>
<keyword evidence="7" id="KW-1185">Reference proteome</keyword>
<evidence type="ECO:0000256" key="2">
    <source>
        <dbReference type="ARBA" id="ARBA00007639"/>
    </source>
</evidence>
<dbReference type="CDD" id="cd01536">
    <property type="entry name" value="PBP1_ABC_sugar_binding-like"/>
    <property type="match status" value="1"/>
</dbReference>
<evidence type="ECO:0000313" key="7">
    <source>
        <dbReference type="Proteomes" id="UP001144205"/>
    </source>
</evidence>
<name>A0ABQ5LQT9_9RHOB</name>
<dbReference type="PANTHER" id="PTHR46847">
    <property type="entry name" value="D-ALLOSE-BINDING PERIPLASMIC PROTEIN-RELATED"/>
    <property type="match status" value="1"/>
</dbReference>
<feature type="domain" description="Periplasmic binding protein" evidence="5">
    <location>
        <begin position="30"/>
        <end position="292"/>
    </location>
</feature>
<dbReference type="SUPFAM" id="SSF53822">
    <property type="entry name" value="Periplasmic binding protein-like I"/>
    <property type="match status" value="1"/>
</dbReference>
<evidence type="ECO:0000256" key="4">
    <source>
        <dbReference type="SAM" id="SignalP"/>
    </source>
</evidence>
<dbReference type="InterPro" id="IPR028082">
    <property type="entry name" value="Peripla_BP_I"/>
</dbReference>
<proteinExistence type="inferred from homology"/>
<reference evidence="6" key="1">
    <citation type="journal article" date="2023" name="Int. J. Syst. Evol. Microbiol.">
        <title>Sinisalibacter aestuarii sp. nov., isolated from estuarine sediment of the Arakawa River.</title>
        <authorList>
            <person name="Arafat S.T."/>
            <person name="Hirano S."/>
            <person name="Sato A."/>
            <person name="Takeuchi K."/>
            <person name="Yasuda T."/>
            <person name="Terahara T."/>
            <person name="Hamada M."/>
            <person name="Kobayashi T."/>
        </authorList>
    </citation>
    <scope>NUCLEOTIDE SEQUENCE</scope>
    <source>
        <strain evidence="6">B-399</strain>
    </source>
</reference>
<feature type="chain" id="PRO_5045709796" description="Periplasmic binding protein domain-containing protein" evidence="4">
    <location>
        <begin position="25"/>
        <end position="326"/>
    </location>
</feature>
<feature type="signal peptide" evidence="4">
    <location>
        <begin position="1"/>
        <end position="24"/>
    </location>
</feature>
<comment type="subcellular location">
    <subcellularLocation>
        <location evidence="1">Cell envelope</location>
    </subcellularLocation>
</comment>
<gene>
    <name evidence="6" type="ORF">STA1M1_12460</name>
</gene>
<dbReference type="EMBL" id="BROH01000002">
    <property type="protein sequence ID" value="GKY87377.1"/>
    <property type="molecule type" value="Genomic_DNA"/>
</dbReference>
<organism evidence="6 7">
    <name type="scientific">Sinisalibacter aestuarii</name>
    <dbReference type="NCBI Taxonomy" id="2949426"/>
    <lineage>
        <taxon>Bacteria</taxon>
        <taxon>Pseudomonadati</taxon>
        <taxon>Pseudomonadota</taxon>
        <taxon>Alphaproteobacteria</taxon>
        <taxon>Rhodobacterales</taxon>
        <taxon>Roseobacteraceae</taxon>
        <taxon>Sinisalibacter</taxon>
    </lineage>
</organism>
<protein>
    <recommendedName>
        <fullName evidence="5">Periplasmic binding protein domain-containing protein</fullName>
    </recommendedName>
</protein>
<evidence type="ECO:0000259" key="5">
    <source>
        <dbReference type="Pfam" id="PF13407"/>
    </source>
</evidence>
<sequence length="326" mass="33598">MNIFARSLTAGLLTATALSGTAMAQDFEVAYLSASSANTWLATSLTEMRKVAEANGIAITEFDGQFDPARQTAQTQDVIASGRYDGMIIASINGPGAVPDIENALAQGMKVVILNQVVGTDLTTSEPQVEGISASVLVAPYRSGTRLGDMTVMACEGIDPCEVAYIYGIKGTPLDTAVRQGFDDVTGTHANITVIAEGEGKYLGPDGGIVATQDILQVNDGFDVMVGPDQAIQGSEIVLDEEGMLDRVKLIGFGGSAPAFAGIASGAWFGTVMGAPADEGRLAMEAMVDALTTGNAQGGIDALSAMPDDGKVTAGNVDQFTAQWDG</sequence>
<dbReference type="Proteomes" id="UP001144205">
    <property type="component" value="Unassembled WGS sequence"/>
</dbReference>
<comment type="similarity">
    <text evidence="2">Belongs to the bacterial solute-binding protein 2 family.</text>
</comment>